<dbReference type="Gene3D" id="1.10.287.130">
    <property type="match status" value="1"/>
</dbReference>
<dbReference type="Gene3D" id="3.30.450.20">
    <property type="entry name" value="PAS domain"/>
    <property type="match status" value="2"/>
</dbReference>
<accession>B0CAW2</accession>
<dbReference type="InterPro" id="IPR005467">
    <property type="entry name" value="His_kinase_dom"/>
</dbReference>
<dbReference type="SUPFAM" id="SSF55785">
    <property type="entry name" value="PYP-like sensor domain (PAS domain)"/>
    <property type="match status" value="2"/>
</dbReference>
<dbReference type="PROSITE" id="PS50112">
    <property type="entry name" value="PAS"/>
    <property type="match status" value="2"/>
</dbReference>
<keyword evidence="4" id="KW-0808">Transferase</keyword>
<sequence>MPLRFYPFTQLFQARLSRRIELWVFLSIIAIEAVILIPSVYRREAELLKHLTEISAAKATGLLANEENEITDQTVLDKLVVIEENPAVTGGILFRTDGTKVGEFGEQPELTFEQATRRSEETYLNRALQRYDATWPMPLLDKYVLIVRHDASNVQNELNQFIWRIIGLVVIISLFVSLATMIVLQSFVIAPILQLRKDLLQAGTFLATPPGSSPPEFESTQNPPDDELGDVIQTFEQMFNQIRDAIASRQQAESDLRLSEEKFSKAFRASPNPITMSTLEDGCLVEVNDSFLDLFGLTASEVLGRTSLELDLWADPADRMQMIQAILKDGIIRNYEYRLCDRNGKEKTVLYSSEQLKVNDQDCILSVINDITERKEAEIALEASEERFRMLVDQAVDAIYVVNEQGQFVDVNQQACANLGYTRDELLGCRVPDIQKSLSDDDFVNLWQRLLPKDPLTFIGTHQRKDGSQFPVEVRLGLFEAGEEQLLLALARDITERRQAEKDRERLAEIGELAAMIVHEVRNPLTTVLMGLNSFQRMDLPDRAKLRLQLALEESERLQRLLNEILLYAKQQKLDTTAVELNQLFADMLPTLQEMPSAADRPIQLMPADESAWVDADIDKLKQVFINLVSNACEAVPEGEPIIWQLQIVALQDQVKIEVNNGGDPIPADVLPQLTKPFFTTKSSGNGLGLAITKRIVETHGGELVIQSSAASGTTVTVSLPTVNSP</sequence>
<evidence type="ECO:0000259" key="10">
    <source>
        <dbReference type="PROSITE" id="PS50113"/>
    </source>
</evidence>
<dbReference type="CDD" id="cd00082">
    <property type="entry name" value="HisKA"/>
    <property type="match status" value="1"/>
</dbReference>
<dbReference type="AlphaFoldDB" id="B0CAW2"/>
<evidence type="ECO:0000256" key="7">
    <source>
        <dbReference type="SAM" id="Phobius"/>
    </source>
</evidence>
<protein>
    <recommendedName>
        <fullName evidence="2">histidine kinase</fullName>
        <ecNumber evidence="2">2.7.13.3</ecNumber>
    </recommendedName>
</protein>
<dbReference type="PRINTS" id="PR00344">
    <property type="entry name" value="BCTRLSENSOR"/>
</dbReference>
<evidence type="ECO:0000259" key="8">
    <source>
        <dbReference type="PROSITE" id="PS50109"/>
    </source>
</evidence>
<dbReference type="RefSeq" id="WP_012161062.1">
    <property type="nucleotide sequence ID" value="NC_009925.1"/>
</dbReference>
<dbReference type="GO" id="GO:0000155">
    <property type="term" value="F:phosphorelay sensor kinase activity"/>
    <property type="evidence" value="ECO:0007669"/>
    <property type="project" value="InterPro"/>
</dbReference>
<dbReference type="InterPro" id="IPR052162">
    <property type="entry name" value="Sensor_kinase/Photoreceptor"/>
</dbReference>
<feature type="domain" description="PAC" evidence="10">
    <location>
        <begin position="333"/>
        <end position="383"/>
    </location>
</feature>
<dbReference type="InterPro" id="IPR003661">
    <property type="entry name" value="HisK_dim/P_dom"/>
</dbReference>
<reference evidence="11 12" key="1">
    <citation type="journal article" date="2008" name="Proc. Natl. Acad. Sci. U.S.A.">
        <title>Niche adaptation and genome expansion in the chlorophyll d-producing cyanobacterium Acaryochloris marina.</title>
        <authorList>
            <person name="Swingley W.D."/>
            <person name="Chen M."/>
            <person name="Cheung P.C."/>
            <person name="Conrad A.L."/>
            <person name="Dejesa L.C."/>
            <person name="Hao J."/>
            <person name="Honchak B.M."/>
            <person name="Karbach L.E."/>
            <person name="Kurdoglu A."/>
            <person name="Lahiri S."/>
            <person name="Mastrian S.D."/>
            <person name="Miyashita H."/>
            <person name="Page L."/>
            <person name="Ramakrishna P."/>
            <person name="Satoh S."/>
            <person name="Sattley W.M."/>
            <person name="Shimada Y."/>
            <person name="Taylor H.L."/>
            <person name="Tomo T."/>
            <person name="Tsuchiya T."/>
            <person name="Wang Z.T."/>
            <person name="Raymond J."/>
            <person name="Mimuro M."/>
            <person name="Blankenship R.E."/>
            <person name="Touchman J.W."/>
        </authorList>
    </citation>
    <scope>NUCLEOTIDE SEQUENCE [LARGE SCALE GENOMIC DNA]</scope>
    <source>
        <strain evidence="12">MBIC 11017</strain>
    </source>
</reference>
<keyword evidence="5 11" id="KW-0418">Kinase</keyword>
<dbReference type="SMART" id="SM00091">
    <property type="entry name" value="PAS"/>
    <property type="match status" value="2"/>
</dbReference>
<evidence type="ECO:0000256" key="5">
    <source>
        <dbReference type="ARBA" id="ARBA00022777"/>
    </source>
</evidence>
<dbReference type="InterPro" id="IPR036890">
    <property type="entry name" value="HATPase_C_sf"/>
</dbReference>
<keyword evidence="6" id="KW-0902">Two-component regulatory system</keyword>
<keyword evidence="3" id="KW-0597">Phosphoprotein</keyword>
<dbReference type="SMART" id="SM00086">
    <property type="entry name" value="PAC"/>
    <property type="match status" value="2"/>
</dbReference>
<dbReference type="Pfam" id="PF13426">
    <property type="entry name" value="PAS_9"/>
    <property type="match status" value="1"/>
</dbReference>
<dbReference type="SUPFAM" id="SSF47384">
    <property type="entry name" value="Homodimeric domain of signal transducing histidine kinase"/>
    <property type="match status" value="1"/>
</dbReference>
<evidence type="ECO:0000313" key="11">
    <source>
        <dbReference type="EMBL" id="ABW25452.1"/>
    </source>
</evidence>
<dbReference type="Gene3D" id="6.10.340.10">
    <property type="match status" value="1"/>
</dbReference>
<dbReference type="EC" id="2.7.13.3" evidence="2"/>
<keyword evidence="7" id="KW-0472">Membrane</keyword>
<dbReference type="SMART" id="SM00387">
    <property type="entry name" value="HATPase_c"/>
    <property type="match status" value="1"/>
</dbReference>
<dbReference type="InterPro" id="IPR000014">
    <property type="entry name" value="PAS"/>
</dbReference>
<dbReference type="InterPro" id="IPR036097">
    <property type="entry name" value="HisK_dim/P_sf"/>
</dbReference>
<dbReference type="Pfam" id="PF08448">
    <property type="entry name" value="PAS_4"/>
    <property type="match status" value="1"/>
</dbReference>
<dbReference type="SUPFAM" id="SSF55874">
    <property type="entry name" value="ATPase domain of HSP90 chaperone/DNA topoisomerase II/histidine kinase"/>
    <property type="match status" value="1"/>
</dbReference>
<dbReference type="PROSITE" id="PS50109">
    <property type="entry name" value="HIS_KIN"/>
    <property type="match status" value="1"/>
</dbReference>
<dbReference type="EMBL" id="CP000828">
    <property type="protein sequence ID" value="ABW25452.1"/>
    <property type="molecule type" value="Genomic_DNA"/>
</dbReference>
<dbReference type="KEGG" id="amr:AM1_0395"/>
<dbReference type="InterPro" id="IPR000700">
    <property type="entry name" value="PAS-assoc_C"/>
</dbReference>
<dbReference type="InterPro" id="IPR035965">
    <property type="entry name" value="PAS-like_dom_sf"/>
</dbReference>
<comment type="catalytic activity">
    <reaction evidence="1">
        <text>ATP + protein L-histidine = ADP + protein N-phospho-L-histidine.</text>
        <dbReference type="EC" id="2.7.13.3"/>
    </reaction>
</comment>
<dbReference type="STRING" id="329726.AM1_0395"/>
<evidence type="ECO:0000256" key="6">
    <source>
        <dbReference type="ARBA" id="ARBA00023012"/>
    </source>
</evidence>
<dbReference type="InterPro" id="IPR001610">
    <property type="entry name" value="PAC"/>
</dbReference>
<proteinExistence type="predicted"/>
<dbReference type="Pfam" id="PF02518">
    <property type="entry name" value="HATPase_c"/>
    <property type="match status" value="1"/>
</dbReference>
<dbReference type="CDD" id="cd00130">
    <property type="entry name" value="PAS"/>
    <property type="match status" value="2"/>
</dbReference>
<evidence type="ECO:0000259" key="9">
    <source>
        <dbReference type="PROSITE" id="PS50112"/>
    </source>
</evidence>
<evidence type="ECO:0000256" key="1">
    <source>
        <dbReference type="ARBA" id="ARBA00000085"/>
    </source>
</evidence>
<organism evidence="11 12">
    <name type="scientific">Acaryochloris marina (strain MBIC 11017)</name>
    <dbReference type="NCBI Taxonomy" id="329726"/>
    <lineage>
        <taxon>Bacteria</taxon>
        <taxon>Bacillati</taxon>
        <taxon>Cyanobacteriota</taxon>
        <taxon>Cyanophyceae</taxon>
        <taxon>Acaryochloridales</taxon>
        <taxon>Acaryochloridaceae</taxon>
        <taxon>Acaryochloris</taxon>
    </lineage>
</organism>
<feature type="domain" description="PAS" evidence="9">
    <location>
        <begin position="384"/>
        <end position="428"/>
    </location>
</feature>
<dbReference type="eggNOG" id="COG5000">
    <property type="taxonomic scope" value="Bacteria"/>
</dbReference>
<dbReference type="Proteomes" id="UP000000268">
    <property type="component" value="Chromosome"/>
</dbReference>
<dbReference type="Gene3D" id="3.30.565.10">
    <property type="entry name" value="Histidine kinase-like ATPase, C-terminal domain"/>
    <property type="match status" value="1"/>
</dbReference>
<gene>
    <name evidence="11" type="ordered locus">AM1_0395</name>
</gene>
<keyword evidence="7" id="KW-1133">Transmembrane helix</keyword>
<evidence type="ECO:0000256" key="3">
    <source>
        <dbReference type="ARBA" id="ARBA00022553"/>
    </source>
</evidence>
<dbReference type="PANTHER" id="PTHR43304">
    <property type="entry name" value="PHYTOCHROME-LIKE PROTEIN CPH1"/>
    <property type="match status" value="1"/>
</dbReference>
<feature type="domain" description="PAC" evidence="10">
    <location>
        <begin position="452"/>
        <end position="506"/>
    </location>
</feature>
<evidence type="ECO:0000256" key="2">
    <source>
        <dbReference type="ARBA" id="ARBA00012438"/>
    </source>
</evidence>
<feature type="transmembrane region" description="Helical" evidence="7">
    <location>
        <begin position="20"/>
        <end position="41"/>
    </location>
</feature>
<feature type="transmembrane region" description="Helical" evidence="7">
    <location>
        <begin position="161"/>
        <end position="184"/>
    </location>
</feature>
<dbReference type="eggNOG" id="COG5002">
    <property type="taxonomic scope" value="Bacteria"/>
</dbReference>
<evidence type="ECO:0000313" key="12">
    <source>
        <dbReference type="Proteomes" id="UP000000268"/>
    </source>
</evidence>
<dbReference type="HOGENOM" id="CLU_445435_0_0_3"/>
<dbReference type="NCBIfam" id="TIGR00229">
    <property type="entry name" value="sensory_box"/>
    <property type="match status" value="2"/>
</dbReference>
<dbReference type="PANTHER" id="PTHR43304:SF1">
    <property type="entry name" value="PAC DOMAIN-CONTAINING PROTEIN"/>
    <property type="match status" value="1"/>
</dbReference>
<dbReference type="InterPro" id="IPR003594">
    <property type="entry name" value="HATPase_dom"/>
</dbReference>
<dbReference type="PROSITE" id="PS50113">
    <property type="entry name" value="PAC"/>
    <property type="match status" value="2"/>
</dbReference>
<keyword evidence="7" id="KW-0812">Transmembrane</keyword>
<dbReference type="Pfam" id="PF00512">
    <property type="entry name" value="HisKA"/>
    <property type="match status" value="1"/>
</dbReference>
<dbReference type="OrthoDB" id="9815750at2"/>
<dbReference type="SMART" id="SM00388">
    <property type="entry name" value="HisKA"/>
    <property type="match status" value="1"/>
</dbReference>
<feature type="domain" description="Histidine kinase" evidence="8">
    <location>
        <begin position="516"/>
        <end position="724"/>
    </location>
</feature>
<dbReference type="InterPro" id="IPR013656">
    <property type="entry name" value="PAS_4"/>
</dbReference>
<name>B0CAW2_ACAM1</name>
<evidence type="ECO:0000256" key="4">
    <source>
        <dbReference type="ARBA" id="ARBA00022679"/>
    </source>
</evidence>
<dbReference type="InterPro" id="IPR004358">
    <property type="entry name" value="Sig_transdc_His_kin-like_C"/>
</dbReference>
<keyword evidence="12" id="KW-1185">Reference proteome</keyword>
<feature type="domain" description="PAS" evidence="9">
    <location>
        <begin position="259"/>
        <end position="334"/>
    </location>
</feature>